<protein>
    <recommendedName>
        <fullName evidence="2">GLUG domain-containing protein</fullName>
    </recommendedName>
</protein>
<gene>
    <name evidence="1" type="ORF">LCGC14_2440440</name>
</gene>
<organism evidence="1">
    <name type="scientific">marine sediment metagenome</name>
    <dbReference type="NCBI Taxonomy" id="412755"/>
    <lineage>
        <taxon>unclassified sequences</taxon>
        <taxon>metagenomes</taxon>
        <taxon>ecological metagenomes</taxon>
    </lineage>
</organism>
<sequence length="206" mass="21422">SVRLHQTGNFPIATLTDAAIEISGFYLKNAATYGGIILGANTYGLNIHHNYFAMSLSGGTNEPMLGQLIAAGNVDYGSWSTLSDNFIQSQAGANATIAAIVGNFGTTVTGLRIERFQIGIGDTNNTATVGILNNATKGSVNDCDFFAYQTSTGAGVFTHCISIHASGVAFGNRGNVADSELITGGTDELSFIFNYNSVGGGTQDEQ</sequence>
<comment type="caution">
    <text evidence="1">The sequence shown here is derived from an EMBL/GenBank/DDBJ whole genome shotgun (WGS) entry which is preliminary data.</text>
</comment>
<evidence type="ECO:0000313" key="1">
    <source>
        <dbReference type="EMBL" id="KKL21941.1"/>
    </source>
</evidence>
<dbReference type="EMBL" id="LAZR01037539">
    <property type="protein sequence ID" value="KKL21941.1"/>
    <property type="molecule type" value="Genomic_DNA"/>
</dbReference>
<evidence type="ECO:0008006" key="2">
    <source>
        <dbReference type="Google" id="ProtNLM"/>
    </source>
</evidence>
<name>A0A0F9DW70_9ZZZZ</name>
<feature type="non-terminal residue" evidence="1">
    <location>
        <position position="1"/>
    </location>
</feature>
<proteinExistence type="predicted"/>
<dbReference type="AlphaFoldDB" id="A0A0F9DW70"/>
<reference evidence="1" key="1">
    <citation type="journal article" date="2015" name="Nature">
        <title>Complex archaea that bridge the gap between prokaryotes and eukaryotes.</title>
        <authorList>
            <person name="Spang A."/>
            <person name="Saw J.H."/>
            <person name="Jorgensen S.L."/>
            <person name="Zaremba-Niedzwiedzka K."/>
            <person name="Martijn J."/>
            <person name="Lind A.E."/>
            <person name="van Eijk R."/>
            <person name="Schleper C."/>
            <person name="Guy L."/>
            <person name="Ettema T.J."/>
        </authorList>
    </citation>
    <scope>NUCLEOTIDE SEQUENCE</scope>
</reference>
<accession>A0A0F9DW70</accession>